<evidence type="ECO:0000313" key="8">
    <source>
        <dbReference type="Proteomes" id="UP000008144"/>
    </source>
</evidence>
<dbReference type="Ensembl" id="ENSCINT00000027436.2">
    <property type="protein sequence ID" value="ENSCINP00000027190.2"/>
    <property type="gene ID" value="ENSCING00000015283.2"/>
</dbReference>
<dbReference type="InterPro" id="IPR036259">
    <property type="entry name" value="MFS_trans_sf"/>
</dbReference>
<sequence>MKSDVTFDADSTTSSSSKYRIDYSVVMREIGALGKYQFLLVMMAYWVTIPCGINQVASVFLAATPSHRCALPPLDDSSLYPNLTEAQLKNYTLPLDTRTGDYDECKRYNYSLTSCTPGELNCISPYPPIPPKVIPIKCDKGFYYDTSVYTSTVTTEWNLVCDDVIIGSVVTAVFFAGVLLGSLVGGNIADIFGRCPTMLVGQLAMAAIGIGCAFAPNLVGFAALRFTLALFLQAGYIACFVYVMEITGEKWRTMIGINVQAVFAVGYMTLSGFAYAWRDWRDLQLAISFVPLPFVFFWFFLPESPRWLFSKGKVAKGKKISEMMAKRNGNHLSDDVWQRAEKAGQELSVNNSTQSEDSSNSYSPLELFRRRRMRLITINMMFNWFVNSLVYYGLSLNAGSLAGDDFVNNTLNGVVEFGAYLFVILTMDRFGRRIILCICLLTGGVACLAATVQPDLINLGTAFALIGKMAVSGSYAVIYNYTAELYPTVVRSTAVGLGSMAARVGSIITPF</sequence>
<dbReference type="Pfam" id="PF00083">
    <property type="entry name" value="Sugar_tr"/>
    <property type="match status" value="1"/>
</dbReference>
<evidence type="ECO:0000256" key="1">
    <source>
        <dbReference type="ARBA" id="ARBA00004141"/>
    </source>
</evidence>
<feature type="transmembrane region" description="Helical" evidence="5">
    <location>
        <begin position="164"/>
        <end position="185"/>
    </location>
</feature>
<reference evidence="7" key="2">
    <citation type="submission" date="2025-08" db="UniProtKB">
        <authorList>
            <consortium name="Ensembl"/>
        </authorList>
    </citation>
    <scope>IDENTIFICATION</scope>
</reference>
<proteinExistence type="predicted"/>
<feature type="domain" description="Major facilitator superfamily (MFS) profile" evidence="6">
    <location>
        <begin position="82"/>
        <end position="511"/>
    </location>
</feature>
<evidence type="ECO:0000256" key="3">
    <source>
        <dbReference type="ARBA" id="ARBA00022989"/>
    </source>
</evidence>
<dbReference type="AlphaFoldDB" id="F6TY79"/>
<organism evidence="7 8">
    <name type="scientific">Ciona intestinalis</name>
    <name type="common">Transparent sea squirt</name>
    <name type="synonym">Ascidia intestinalis</name>
    <dbReference type="NCBI Taxonomy" id="7719"/>
    <lineage>
        <taxon>Eukaryota</taxon>
        <taxon>Metazoa</taxon>
        <taxon>Chordata</taxon>
        <taxon>Tunicata</taxon>
        <taxon>Ascidiacea</taxon>
        <taxon>Phlebobranchia</taxon>
        <taxon>Cionidae</taxon>
        <taxon>Ciona</taxon>
    </lineage>
</organism>
<dbReference type="STRING" id="7719.ENSCINP00000027190"/>
<evidence type="ECO:0000313" key="7">
    <source>
        <dbReference type="Ensembl" id="ENSCINP00000027190.2"/>
    </source>
</evidence>
<dbReference type="GO" id="GO:0016020">
    <property type="term" value="C:membrane"/>
    <property type="evidence" value="ECO:0007669"/>
    <property type="project" value="UniProtKB-SubCell"/>
</dbReference>
<keyword evidence="2 5" id="KW-0812">Transmembrane</keyword>
<feature type="transmembrane region" description="Helical" evidence="5">
    <location>
        <begin position="406"/>
        <end position="427"/>
    </location>
</feature>
<feature type="transmembrane region" description="Helical" evidence="5">
    <location>
        <begin position="434"/>
        <end position="453"/>
    </location>
</feature>
<gene>
    <name evidence="7" type="primary">LOC100186620</name>
</gene>
<dbReference type="CDD" id="cd17317">
    <property type="entry name" value="MFS_SLC22"/>
    <property type="match status" value="1"/>
</dbReference>
<dbReference type="PANTHER" id="PTHR24064">
    <property type="entry name" value="SOLUTE CARRIER FAMILY 22 MEMBER"/>
    <property type="match status" value="1"/>
</dbReference>
<accession>F6TY79</accession>
<evidence type="ECO:0000256" key="5">
    <source>
        <dbReference type="SAM" id="Phobius"/>
    </source>
</evidence>
<dbReference type="Gene3D" id="1.20.1250.20">
    <property type="entry name" value="MFS general substrate transporter like domains"/>
    <property type="match status" value="1"/>
</dbReference>
<dbReference type="PROSITE" id="PS50850">
    <property type="entry name" value="MFS"/>
    <property type="match status" value="1"/>
</dbReference>
<name>F6TY79_CIOIN</name>
<keyword evidence="8" id="KW-1185">Reference proteome</keyword>
<feature type="transmembrane region" description="Helical" evidence="5">
    <location>
        <begin position="283"/>
        <end position="301"/>
    </location>
</feature>
<feature type="transmembrane region" description="Helical" evidence="5">
    <location>
        <begin position="197"/>
        <end position="216"/>
    </location>
</feature>
<feature type="transmembrane region" description="Helical" evidence="5">
    <location>
        <begin position="255"/>
        <end position="277"/>
    </location>
</feature>
<reference evidence="7" key="3">
    <citation type="submission" date="2025-09" db="UniProtKB">
        <authorList>
            <consortium name="Ensembl"/>
        </authorList>
    </citation>
    <scope>IDENTIFICATION</scope>
</reference>
<feature type="transmembrane region" description="Helical" evidence="5">
    <location>
        <begin position="459"/>
        <end position="481"/>
    </location>
</feature>
<dbReference type="GO" id="GO:0022857">
    <property type="term" value="F:transmembrane transporter activity"/>
    <property type="evidence" value="ECO:0007669"/>
    <property type="project" value="InterPro"/>
</dbReference>
<dbReference type="OMA" id="SQCERYT"/>
<dbReference type="InterPro" id="IPR005828">
    <property type="entry name" value="MFS_sugar_transport-like"/>
</dbReference>
<keyword evidence="3 5" id="KW-1133">Transmembrane helix</keyword>
<evidence type="ECO:0000256" key="2">
    <source>
        <dbReference type="ARBA" id="ARBA00022692"/>
    </source>
</evidence>
<feature type="transmembrane region" description="Helical" evidence="5">
    <location>
        <begin position="375"/>
        <end position="394"/>
    </location>
</feature>
<dbReference type="InParanoid" id="F6TY79"/>
<feature type="transmembrane region" description="Helical" evidence="5">
    <location>
        <begin position="222"/>
        <end position="243"/>
    </location>
</feature>
<evidence type="ECO:0000256" key="4">
    <source>
        <dbReference type="ARBA" id="ARBA00023136"/>
    </source>
</evidence>
<dbReference type="Proteomes" id="UP000008144">
    <property type="component" value="Unassembled WGS sequence"/>
</dbReference>
<dbReference type="SUPFAM" id="SSF103473">
    <property type="entry name" value="MFS general substrate transporter"/>
    <property type="match status" value="1"/>
</dbReference>
<keyword evidence="4 5" id="KW-0472">Membrane</keyword>
<dbReference type="InterPro" id="IPR020846">
    <property type="entry name" value="MFS_dom"/>
</dbReference>
<dbReference type="HOGENOM" id="CLU_001265_33_4_1"/>
<reference evidence="8" key="1">
    <citation type="journal article" date="2002" name="Science">
        <title>The draft genome of Ciona intestinalis: insights into chordate and vertebrate origins.</title>
        <authorList>
            <person name="Dehal P."/>
            <person name="Satou Y."/>
            <person name="Campbell R.K."/>
            <person name="Chapman J."/>
            <person name="Degnan B."/>
            <person name="De Tomaso A."/>
            <person name="Davidson B."/>
            <person name="Di Gregorio A."/>
            <person name="Gelpke M."/>
            <person name="Goodstein D.M."/>
            <person name="Harafuji N."/>
            <person name="Hastings K.E."/>
            <person name="Ho I."/>
            <person name="Hotta K."/>
            <person name="Huang W."/>
            <person name="Kawashima T."/>
            <person name="Lemaire P."/>
            <person name="Martinez D."/>
            <person name="Meinertzhagen I.A."/>
            <person name="Necula S."/>
            <person name="Nonaka M."/>
            <person name="Putnam N."/>
            <person name="Rash S."/>
            <person name="Saiga H."/>
            <person name="Satake M."/>
            <person name="Terry A."/>
            <person name="Yamada L."/>
            <person name="Wang H.G."/>
            <person name="Awazu S."/>
            <person name="Azumi K."/>
            <person name="Boore J."/>
            <person name="Branno M."/>
            <person name="Chin-Bow S."/>
            <person name="DeSantis R."/>
            <person name="Doyle S."/>
            <person name="Francino P."/>
            <person name="Keys D.N."/>
            <person name="Haga S."/>
            <person name="Hayashi H."/>
            <person name="Hino K."/>
            <person name="Imai K.S."/>
            <person name="Inaba K."/>
            <person name="Kano S."/>
            <person name="Kobayashi K."/>
            <person name="Kobayashi M."/>
            <person name="Lee B.I."/>
            <person name="Makabe K.W."/>
            <person name="Manohar C."/>
            <person name="Matassi G."/>
            <person name="Medina M."/>
            <person name="Mochizuki Y."/>
            <person name="Mount S."/>
            <person name="Morishita T."/>
            <person name="Miura S."/>
            <person name="Nakayama A."/>
            <person name="Nishizaka S."/>
            <person name="Nomoto H."/>
            <person name="Ohta F."/>
            <person name="Oishi K."/>
            <person name="Rigoutsos I."/>
            <person name="Sano M."/>
            <person name="Sasaki A."/>
            <person name="Sasakura Y."/>
            <person name="Shoguchi E."/>
            <person name="Shin-i T."/>
            <person name="Spagnuolo A."/>
            <person name="Stainier D."/>
            <person name="Suzuki M.M."/>
            <person name="Tassy O."/>
            <person name="Takatori N."/>
            <person name="Tokuoka M."/>
            <person name="Yagi K."/>
            <person name="Yoshizaki F."/>
            <person name="Wada S."/>
            <person name="Zhang C."/>
            <person name="Hyatt P.D."/>
            <person name="Larimer F."/>
            <person name="Detter C."/>
            <person name="Doggett N."/>
            <person name="Glavina T."/>
            <person name="Hawkins T."/>
            <person name="Richardson P."/>
            <person name="Lucas S."/>
            <person name="Kohara Y."/>
            <person name="Levine M."/>
            <person name="Satoh N."/>
            <person name="Rokhsar D.S."/>
        </authorList>
    </citation>
    <scope>NUCLEOTIDE SEQUENCE [LARGE SCALE GENOMIC DNA]</scope>
</reference>
<comment type="subcellular location">
    <subcellularLocation>
        <location evidence="1">Membrane</location>
        <topology evidence="1">Multi-pass membrane protein</topology>
    </subcellularLocation>
</comment>
<evidence type="ECO:0000259" key="6">
    <source>
        <dbReference type="PROSITE" id="PS50850"/>
    </source>
</evidence>
<protein>
    <submittedName>
        <fullName evidence="7">Organic cation transporter protein-like</fullName>
    </submittedName>
</protein>
<dbReference type="GeneTree" id="ENSGT00940000162538"/>